<dbReference type="Gene3D" id="3.20.20.30">
    <property type="entry name" value="Luciferase-like domain"/>
    <property type="match status" value="1"/>
</dbReference>
<evidence type="ECO:0000313" key="4">
    <source>
        <dbReference type="Proteomes" id="UP000002698"/>
    </source>
</evidence>
<evidence type="ECO:0000259" key="2">
    <source>
        <dbReference type="Pfam" id="PF00296"/>
    </source>
</evidence>
<dbReference type="eggNOG" id="arCOG02410">
    <property type="taxonomic scope" value="Archaea"/>
</dbReference>
<dbReference type="EMBL" id="CR936257">
    <property type="protein sequence ID" value="CAI50278.1"/>
    <property type="molecule type" value="Genomic_DNA"/>
</dbReference>
<dbReference type="InterPro" id="IPR050564">
    <property type="entry name" value="F420-G6PD/mer"/>
</dbReference>
<dbReference type="Pfam" id="PF00296">
    <property type="entry name" value="Bac_luciferase"/>
    <property type="match status" value="1"/>
</dbReference>
<evidence type="ECO:0000313" key="3">
    <source>
        <dbReference type="EMBL" id="CAI50278.1"/>
    </source>
</evidence>
<dbReference type="GO" id="GO:0016705">
    <property type="term" value="F:oxidoreductase activity, acting on paired donors, with incorporation or reduction of molecular oxygen"/>
    <property type="evidence" value="ECO:0007669"/>
    <property type="project" value="InterPro"/>
</dbReference>
<dbReference type="InterPro" id="IPR011251">
    <property type="entry name" value="Luciferase-like_dom"/>
</dbReference>
<dbReference type="OrthoDB" id="194060at2157"/>
<dbReference type="SUPFAM" id="SSF51679">
    <property type="entry name" value="Bacterial luciferase-like"/>
    <property type="match status" value="1"/>
</dbReference>
<dbReference type="KEGG" id="nph:NP_4374A"/>
<dbReference type="Proteomes" id="UP000002698">
    <property type="component" value="Chromosome"/>
</dbReference>
<dbReference type="RefSeq" id="WP_011323894.1">
    <property type="nucleotide sequence ID" value="NC_007426.1"/>
</dbReference>
<reference evidence="3 4" key="1">
    <citation type="journal article" date="2005" name="Genome Res.">
        <title>Living with two extremes: conclusions from the genome sequence of Natronomonas pharaonis.</title>
        <authorList>
            <person name="Falb M."/>
            <person name="Pfeiffer F."/>
            <person name="Palm P."/>
            <person name="Rodewald K."/>
            <person name="Hickmann V."/>
            <person name="Tittor J."/>
            <person name="Oesterhelt D."/>
        </authorList>
    </citation>
    <scope>NUCLEOTIDE SEQUENCE [LARGE SCALE GENOMIC DNA]</scope>
    <source>
        <strain evidence="4">ATCC 35678 / DSM 2160 / CIP 103997 / JCM 8858 / NBRC 14720 / NCIMB 2260 / Gabara</strain>
    </source>
</reference>
<dbReference type="NCBIfam" id="TIGR04024">
    <property type="entry name" value="F420_NP1902A"/>
    <property type="match status" value="1"/>
</dbReference>
<dbReference type="InterPro" id="IPR023909">
    <property type="entry name" value="F420_NP1902A"/>
</dbReference>
<dbReference type="PANTHER" id="PTHR43244">
    <property type="match status" value="1"/>
</dbReference>
<proteinExistence type="predicted"/>
<dbReference type="HOGENOM" id="CLU_027853_5_0_2"/>
<feature type="domain" description="Luciferase-like" evidence="2">
    <location>
        <begin position="13"/>
        <end position="301"/>
    </location>
</feature>
<keyword evidence="1" id="KW-0560">Oxidoreductase</keyword>
<accession>A0A1U7EYH2</accession>
<sequence>MVDRDIVLPSGLDSLDDVVAVAQRAESLGYDRLSLPEVTGRDGVTLLATLAARTDRIGLSNDVFSPWGRSPAMLGQTGVTVQEASGGRYRMGLGTSSPNLTEGWHLAAYERPLRRLRETIDIIRQVTAGEELDYDGDHFDGGGLRLRGVEPRSVPVDVAALGPKAVELAGRFADGWVPQLFTVAALEDRLEDLRRGAALGDRSTDDLRVAVTVRSCALEDASRARTAARKQLAFMVGAYGPYYRQSIARQGFEAATDDIHGAWTDGDRQRAIEAVTEEMVDSLVAAGTPEAVRETVRRYEAVDGVDAVRIGYFGDMDADERRQTTNALAPSDG</sequence>
<dbReference type="PANTHER" id="PTHR43244:SF1">
    <property type="entry name" value="5,10-METHYLENETETRAHYDROMETHANOPTERIN REDUCTASE"/>
    <property type="match status" value="1"/>
</dbReference>
<dbReference type="AlphaFoldDB" id="A0A1U7EYH2"/>
<keyword evidence="4" id="KW-1185">Reference proteome</keyword>
<name>A0A1U7EYH2_NATPD</name>
<dbReference type="InterPro" id="IPR036661">
    <property type="entry name" value="Luciferase-like_sf"/>
</dbReference>
<dbReference type="EnsemblBacteria" id="CAI50278">
    <property type="protein sequence ID" value="CAI50278"/>
    <property type="gene ID" value="NP_4374A"/>
</dbReference>
<organism evidence="3 4">
    <name type="scientific">Natronomonas pharaonis (strain ATCC 35678 / DSM 2160 / CIP 103997 / JCM 8858 / NBRC 14720 / NCIMB 2260 / Gabara)</name>
    <name type="common">Halobacterium pharaonis</name>
    <dbReference type="NCBI Taxonomy" id="348780"/>
    <lineage>
        <taxon>Archaea</taxon>
        <taxon>Methanobacteriati</taxon>
        <taxon>Methanobacteriota</taxon>
        <taxon>Stenosarchaea group</taxon>
        <taxon>Halobacteria</taxon>
        <taxon>Halobacteriales</taxon>
        <taxon>Natronomonadaceae</taxon>
        <taxon>Natronomonas</taxon>
    </lineage>
</organism>
<gene>
    <name evidence="3" type="ordered locus">NP_4374A</name>
</gene>
<dbReference type="STRING" id="348780.NP_4374A"/>
<dbReference type="GeneID" id="3702043"/>
<protein>
    <submittedName>
        <fullName evidence="3">Probable F420-dependent oxidoreductase</fullName>
    </submittedName>
</protein>
<evidence type="ECO:0000256" key="1">
    <source>
        <dbReference type="ARBA" id="ARBA00023002"/>
    </source>
</evidence>
<dbReference type="CDD" id="cd01097">
    <property type="entry name" value="Tetrahydromethanopterin_reductase"/>
    <property type="match status" value="1"/>
</dbReference>